<evidence type="ECO:0000313" key="3">
    <source>
        <dbReference type="Proteomes" id="UP000293719"/>
    </source>
</evidence>
<evidence type="ECO:0000313" key="2">
    <source>
        <dbReference type="EMBL" id="QBK30518.1"/>
    </source>
</evidence>
<organism evidence="2 3">
    <name type="scientific">Roseitalea porphyridii</name>
    <dbReference type="NCBI Taxonomy" id="1852022"/>
    <lineage>
        <taxon>Bacteria</taxon>
        <taxon>Pseudomonadati</taxon>
        <taxon>Pseudomonadota</taxon>
        <taxon>Alphaproteobacteria</taxon>
        <taxon>Hyphomicrobiales</taxon>
        <taxon>Ahrensiaceae</taxon>
        <taxon>Roseitalea</taxon>
    </lineage>
</organism>
<proteinExistence type="predicted"/>
<dbReference type="Proteomes" id="UP000293719">
    <property type="component" value="Chromosome"/>
</dbReference>
<keyword evidence="3" id="KW-1185">Reference proteome</keyword>
<reference evidence="2 3" key="1">
    <citation type="journal article" date="2017" name="Int. J. Syst. Evol. Microbiol.">
        <title>Roseitalea porphyridii gen. nov., sp. nov., isolated from a red alga, and reclassification of Hoeflea suaedae Chung et al. 2013 as Pseudohoeflea suaedae gen. nov., comb. nov.</title>
        <authorList>
            <person name="Hyeon J.W."/>
            <person name="Jeong S.E."/>
            <person name="Baek K."/>
            <person name="Jeon C.O."/>
        </authorList>
    </citation>
    <scope>NUCLEOTIDE SEQUENCE [LARGE SCALE GENOMIC DNA]</scope>
    <source>
        <strain evidence="2 3">MA7-20</strain>
    </source>
</reference>
<gene>
    <name evidence="2" type="ORF">E0E05_07840</name>
</gene>
<sequence length="64" mass="7493">MPHRRCVRALRSSPWRVRRAGANAGRAVARPERAPIRWRPVRRSSARPRRPPRSRHRYTGARCG</sequence>
<feature type="region of interest" description="Disordered" evidence="1">
    <location>
        <begin position="38"/>
        <end position="64"/>
    </location>
</feature>
<protein>
    <submittedName>
        <fullName evidence="2">Uncharacterized protein</fullName>
    </submittedName>
</protein>
<evidence type="ECO:0000256" key="1">
    <source>
        <dbReference type="SAM" id="MobiDB-lite"/>
    </source>
</evidence>
<dbReference type="KEGG" id="rpod:E0E05_07840"/>
<dbReference type="AlphaFoldDB" id="A0A4V1A3W3"/>
<accession>A0A4V1A3W3</accession>
<name>A0A4V1A3W3_9HYPH</name>
<dbReference type="EMBL" id="CP036532">
    <property type="protein sequence ID" value="QBK30518.1"/>
    <property type="molecule type" value="Genomic_DNA"/>
</dbReference>
<feature type="compositionally biased region" description="Basic residues" evidence="1">
    <location>
        <begin position="39"/>
        <end position="64"/>
    </location>
</feature>